<name>A0ACB8YIF1_ARCLA</name>
<reference evidence="1 2" key="2">
    <citation type="journal article" date="2022" name="Mol. Ecol. Resour.">
        <title>The genomes of chicory, endive, great burdock and yacon provide insights into Asteraceae paleo-polyploidization history and plant inulin production.</title>
        <authorList>
            <person name="Fan W."/>
            <person name="Wang S."/>
            <person name="Wang H."/>
            <person name="Wang A."/>
            <person name="Jiang F."/>
            <person name="Liu H."/>
            <person name="Zhao H."/>
            <person name="Xu D."/>
            <person name="Zhang Y."/>
        </authorList>
    </citation>
    <scope>NUCLEOTIDE SEQUENCE [LARGE SCALE GENOMIC DNA]</scope>
    <source>
        <strain evidence="2">cv. Niubang</strain>
    </source>
</reference>
<comment type="caution">
    <text evidence="1">The sequence shown here is derived from an EMBL/GenBank/DDBJ whole genome shotgun (WGS) entry which is preliminary data.</text>
</comment>
<evidence type="ECO:0000313" key="2">
    <source>
        <dbReference type="Proteomes" id="UP001055879"/>
    </source>
</evidence>
<keyword evidence="2" id="KW-1185">Reference proteome</keyword>
<dbReference type="EMBL" id="CM042058">
    <property type="protein sequence ID" value="KAI3685084.1"/>
    <property type="molecule type" value="Genomic_DNA"/>
</dbReference>
<dbReference type="Proteomes" id="UP001055879">
    <property type="component" value="Linkage Group LG12"/>
</dbReference>
<protein>
    <submittedName>
        <fullName evidence="1">Uncharacterized protein</fullName>
    </submittedName>
</protein>
<sequence>MRRIPACVGSNSSKRGQNQRLRCGCSSQKPLLIELQEANYFLLDYADGFDVLFGLSHIMLFLELNLLKY</sequence>
<proteinExistence type="predicted"/>
<accession>A0ACB8YIF1</accession>
<reference evidence="2" key="1">
    <citation type="journal article" date="2022" name="Mol. Ecol. Resour.">
        <title>The genomes of chicory, endive, great burdock and yacon provide insights into Asteraceae palaeo-polyploidization history and plant inulin production.</title>
        <authorList>
            <person name="Fan W."/>
            <person name="Wang S."/>
            <person name="Wang H."/>
            <person name="Wang A."/>
            <person name="Jiang F."/>
            <person name="Liu H."/>
            <person name="Zhao H."/>
            <person name="Xu D."/>
            <person name="Zhang Y."/>
        </authorList>
    </citation>
    <scope>NUCLEOTIDE SEQUENCE [LARGE SCALE GENOMIC DNA]</scope>
    <source>
        <strain evidence="2">cv. Niubang</strain>
    </source>
</reference>
<evidence type="ECO:0000313" key="1">
    <source>
        <dbReference type="EMBL" id="KAI3685084.1"/>
    </source>
</evidence>
<organism evidence="1 2">
    <name type="scientific">Arctium lappa</name>
    <name type="common">Greater burdock</name>
    <name type="synonym">Lappa major</name>
    <dbReference type="NCBI Taxonomy" id="4217"/>
    <lineage>
        <taxon>Eukaryota</taxon>
        <taxon>Viridiplantae</taxon>
        <taxon>Streptophyta</taxon>
        <taxon>Embryophyta</taxon>
        <taxon>Tracheophyta</taxon>
        <taxon>Spermatophyta</taxon>
        <taxon>Magnoliopsida</taxon>
        <taxon>eudicotyledons</taxon>
        <taxon>Gunneridae</taxon>
        <taxon>Pentapetalae</taxon>
        <taxon>asterids</taxon>
        <taxon>campanulids</taxon>
        <taxon>Asterales</taxon>
        <taxon>Asteraceae</taxon>
        <taxon>Carduoideae</taxon>
        <taxon>Cardueae</taxon>
        <taxon>Arctiinae</taxon>
        <taxon>Arctium</taxon>
    </lineage>
</organism>
<gene>
    <name evidence="1" type="ORF">L6452_34317</name>
</gene>